<feature type="transmembrane region" description="Helical" evidence="6">
    <location>
        <begin position="115"/>
        <end position="136"/>
    </location>
</feature>
<evidence type="ECO:0000256" key="1">
    <source>
        <dbReference type="ARBA" id="ARBA00004651"/>
    </source>
</evidence>
<feature type="transmembrane region" description="Helical" evidence="6">
    <location>
        <begin position="457"/>
        <end position="474"/>
    </location>
</feature>
<dbReference type="PANTHER" id="PTHR30250:SF11">
    <property type="entry name" value="O-ANTIGEN TRANSPORTER-RELATED"/>
    <property type="match status" value="1"/>
</dbReference>
<accession>A0ABX1GNL7</accession>
<protein>
    <submittedName>
        <fullName evidence="7">Oligosaccharide flippase family protein</fullName>
    </submittedName>
</protein>
<dbReference type="Proteomes" id="UP000718451">
    <property type="component" value="Unassembled WGS sequence"/>
</dbReference>
<evidence type="ECO:0000313" key="8">
    <source>
        <dbReference type="Proteomes" id="UP000718451"/>
    </source>
</evidence>
<comment type="caution">
    <text evidence="7">The sequence shown here is derived from an EMBL/GenBank/DDBJ whole genome shotgun (WGS) entry which is preliminary data.</text>
</comment>
<dbReference type="InterPro" id="IPR002797">
    <property type="entry name" value="Polysacc_synth"/>
</dbReference>
<evidence type="ECO:0000256" key="4">
    <source>
        <dbReference type="ARBA" id="ARBA00022989"/>
    </source>
</evidence>
<feature type="transmembrane region" description="Helical" evidence="6">
    <location>
        <begin position="273"/>
        <end position="296"/>
    </location>
</feature>
<dbReference type="EMBL" id="JAAWWL010000001">
    <property type="protein sequence ID" value="NKI31159.1"/>
    <property type="molecule type" value="Genomic_DNA"/>
</dbReference>
<feature type="transmembrane region" description="Helical" evidence="6">
    <location>
        <begin position="434"/>
        <end position="451"/>
    </location>
</feature>
<feature type="transmembrane region" description="Helical" evidence="6">
    <location>
        <begin position="191"/>
        <end position="214"/>
    </location>
</feature>
<feature type="transmembrane region" description="Helical" evidence="6">
    <location>
        <begin position="375"/>
        <end position="396"/>
    </location>
</feature>
<feature type="transmembrane region" description="Helical" evidence="6">
    <location>
        <begin position="44"/>
        <end position="66"/>
    </location>
</feature>
<evidence type="ECO:0000256" key="2">
    <source>
        <dbReference type="ARBA" id="ARBA00022475"/>
    </source>
</evidence>
<feature type="transmembrane region" description="Helical" evidence="6">
    <location>
        <begin position="12"/>
        <end position="32"/>
    </location>
</feature>
<organism evidence="7 8">
    <name type="scientific">Croceivirga thetidis</name>
    <dbReference type="NCBI Taxonomy" id="2721623"/>
    <lineage>
        <taxon>Bacteria</taxon>
        <taxon>Pseudomonadati</taxon>
        <taxon>Bacteroidota</taxon>
        <taxon>Flavobacteriia</taxon>
        <taxon>Flavobacteriales</taxon>
        <taxon>Flavobacteriaceae</taxon>
        <taxon>Croceivirga</taxon>
    </lineage>
</organism>
<name>A0ABX1GNL7_9FLAO</name>
<feature type="transmembrane region" description="Helical" evidence="6">
    <location>
        <begin position="308"/>
        <end position="327"/>
    </location>
</feature>
<evidence type="ECO:0000256" key="3">
    <source>
        <dbReference type="ARBA" id="ARBA00022692"/>
    </source>
</evidence>
<keyword evidence="8" id="KW-1185">Reference proteome</keyword>
<evidence type="ECO:0000313" key="7">
    <source>
        <dbReference type="EMBL" id="NKI31159.1"/>
    </source>
</evidence>
<gene>
    <name evidence="7" type="ORF">HCU67_04330</name>
</gene>
<dbReference type="PANTHER" id="PTHR30250">
    <property type="entry name" value="PST FAMILY PREDICTED COLANIC ACID TRANSPORTER"/>
    <property type="match status" value="1"/>
</dbReference>
<comment type="subcellular location">
    <subcellularLocation>
        <location evidence="1">Cell membrane</location>
        <topology evidence="1">Multi-pass membrane protein</topology>
    </subcellularLocation>
</comment>
<reference evidence="7 8" key="1">
    <citation type="submission" date="2020-04" db="EMBL/GenBank/DDBJ databases">
        <authorList>
            <person name="Yoon J."/>
        </authorList>
    </citation>
    <scope>NUCLEOTIDE SEQUENCE [LARGE SCALE GENOMIC DNA]</scope>
    <source>
        <strain evidence="7 8">DJ-13</strain>
    </source>
</reference>
<evidence type="ECO:0000256" key="5">
    <source>
        <dbReference type="ARBA" id="ARBA00023136"/>
    </source>
</evidence>
<dbReference type="RefSeq" id="WP_168551350.1">
    <property type="nucleotide sequence ID" value="NZ_JAAWWL010000001.1"/>
</dbReference>
<dbReference type="InterPro" id="IPR050833">
    <property type="entry name" value="Poly_Biosynth_Transport"/>
</dbReference>
<feature type="transmembrane region" description="Helical" evidence="6">
    <location>
        <begin position="148"/>
        <end position="171"/>
    </location>
</feature>
<feature type="transmembrane region" description="Helical" evidence="6">
    <location>
        <begin position="226"/>
        <end position="246"/>
    </location>
</feature>
<keyword evidence="5 6" id="KW-0472">Membrane</keyword>
<keyword evidence="2" id="KW-1003">Cell membrane</keyword>
<keyword evidence="4 6" id="KW-1133">Transmembrane helix</keyword>
<feature type="transmembrane region" description="Helical" evidence="6">
    <location>
        <begin position="402"/>
        <end position="422"/>
    </location>
</feature>
<dbReference type="Pfam" id="PF01943">
    <property type="entry name" value="Polysacc_synt"/>
    <property type="match status" value="1"/>
</dbReference>
<evidence type="ECO:0000256" key="6">
    <source>
        <dbReference type="SAM" id="Phobius"/>
    </source>
</evidence>
<feature type="transmembrane region" description="Helical" evidence="6">
    <location>
        <begin position="339"/>
        <end position="363"/>
    </location>
</feature>
<proteinExistence type="predicted"/>
<sequence length="488" mass="55273">MNPLKKLFKQTLIYGLATVMPRMLSFLLVPLHTDVMNPGAYGEVSLVFAWFAIFNVVLAYGMETAFFRFFNKQSDKSLVVSTALISMLSTSILFMCFAYVFKTAFGNLLEVKSSLVGYIILILGLDALTVVPFAWLRANEKPFKYSVIKILSVAVNLLLNIFFLTLLPKWATKAPNSYWAEIFIANFQIEYVFIANVISSALALILISGLYFEVKYRFDRSLWYQMLKYAAPVMIAGIAFTINEVFDRVLLQKLLPEDIAKAEIGKYSACRKLAVFMTLFGTAFRLGVEPFFFSHANSENPQKTYAQITKYFVILGAVIFLTVLVFADPLKALLVRDEAYWEALKVVPLILLAAFCLGIYHNLSVWYKITDRTKFGAYISSIGAVLTLSINVLFIPKIGYMASAWATLVAYSTMMVLSYYFGKKYYPIPYNLRKIVFYGGLSILFAGLSFYVFNRNIIVGSILLLVFLGLVYKLEGDNLKVIFVKRED</sequence>
<keyword evidence="3 6" id="KW-0812">Transmembrane</keyword>
<feature type="transmembrane region" description="Helical" evidence="6">
    <location>
        <begin position="78"/>
        <end position="100"/>
    </location>
</feature>